<protein>
    <recommendedName>
        <fullName evidence="2">Thioredoxin domain-containing protein</fullName>
    </recommendedName>
</protein>
<evidence type="ECO:0000259" key="2">
    <source>
        <dbReference type="PROSITE" id="PS51352"/>
    </source>
</evidence>
<evidence type="ECO:0000313" key="3">
    <source>
        <dbReference type="EMBL" id="CAE0485269.1"/>
    </source>
</evidence>
<feature type="domain" description="Thioredoxin" evidence="2">
    <location>
        <begin position="80"/>
        <end position="238"/>
    </location>
</feature>
<gene>
    <name evidence="3" type="ORF">DTER00134_LOCUS308</name>
</gene>
<dbReference type="Gene3D" id="3.40.30.10">
    <property type="entry name" value="Glutaredoxin"/>
    <property type="match status" value="1"/>
</dbReference>
<dbReference type="CDD" id="cd02947">
    <property type="entry name" value="TRX_family"/>
    <property type="match status" value="1"/>
</dbReference>
<sequence length="238" mass="26861">MLLNKRLATSTASSGTTVPRQHALLNQLLVPPTRLVVTRPRIIQQLRVAAPEATPVVEGPRGLPEDARQQLEQQMERQQSQETQQELSARVPWWNKPVKGAEYLKEINNVQELQDAFSQSKADGKSVAIDFFAGNCPSCKAAYPKLCSIAKDPKLRETFNFYKANVQDPTLFWWIKRNSVTTIPFFLVYSPQGAQVLGTTASFKRMPVIKEGMYTIRANPQAKKFAMNPEKTKIEMVQ</sequence>
<reference evidence="3" key="1">
    <citation type="submission" date="2021-01" db="EMBL/GenBank/DDBJ databases">
        <authorList>
            <person name="Corre E."/>
            <person name="Pelletier E."/>
            <person name="Niang G."/>
            <person name="Scheremetjew M."/>
            <person name="Finn R."/>
            <person name="Kale V."/>
            <person name="Holt S."/>
            <person name="Cochrane G."/>
            <person name="Meng A."/>
            <person name="Brown T."/>
            <person name="Cohen L."/>
        </authorList>
    </citation>
    <scope>NUCLEOTIDE SEQUENCE</scope>
    <source>
        <strain evidence="3">CCMP1320</strain>
    </source>
</reference>
<dbReference type="PANTHER" id="PTHR43601">
    <property type="entry name" value="THIOREDOXIN, MITOCHONDRIAL"/>
    <property type="match status" value="1"/>
</dbReference>
<organism evidence="3">
    <name type="scientific">Dunaliella tertiolecta</name>
    <name type="common">Green alga</name>
    <dbReference type="NCBI Taxonomy" id="3047"/>
    <lineage>
        <taxon>Eukaryota</taxon>
        <taxon>Viridiplantae</taxon>
        <taxon>Chlorophyta</taxon>
        <taxon>core chlorophytes</taxon>
        <taxon>Chlorophyceae</taxon>
        <taxon>CS clade</taxon>
        <taxon>Chlamydomonadales</taxon>
        <taxon>Dunaliellaceae</taxon>
        <taxon>Dunaliella</taxon>
    </lineage>
</organism>
<dbReference type="GO" id="GO:0045454">
    <property type="term" value="P:cell redox homeostasis"/>
    <property type="evidence" value="ECO:0007669"/>
    <property type="project" value="TreeGrafter"/>
</dbReference>
<evidence type="ECO:0000256" key="1">
    <source>
        <dbReference type="ARBA" id="ARBA00008987"/>
    </source>
</evidence>
<accession>A0A7S3QK25</accession>
<dbReference type="PROSITE" id="PS51352">
    <property type="entry name" value="THIOREDOXIN_2"/>
    <property type="match status" value="1"/>
</dbReference>
<comment type="similarity">
    <text evidence="1">Belongs to the thioredoxin family.</text>
</comment>
<dbReference type="InterPro" id="IPR013766">
    <property type="entry name" value="Thioredoxin_domain"/>
</dbReference>
<name>A0A7S3QK25_DUNTE</name>
<dbReference type="EMBL" id="HBIP01000751">
    <property type="protein sequence ID" value="CAE0485269.1"/>
    <property type="molecule type" value="Transcribed_RNA"/>
</dbReference>
<dbReference type="SUPFAM" id="SSF52833">
    <property type="entry name" value="Thioredoxin-like"/>
    <property type="match status" value="1"/>
</dbReference>
<dbReference type="InterPro" id="IPR036249">
    <property type="entry name" value="Thioredoxin-like_sf"/>
</dbReference>
<dbReference type="AlphaFoldDB" id="A0A7S3QK25"/>
<proteinExistence type="inferred from homology"/>
<dbReference type="PANTHER" id="PTHR43601:SF32">
    <property type="entry name" value="THIOREDOXIN-LIKE 2-2, CHLOROPLASTIC"/>
    <property type="match status" value="1"/>
</dbReference>